<organism evidence="1 2">
    <name type="scientific">Mucilaginibacter robiniae</name>
    <dbReference type="NCBI Taxonomy" id="2728022"/>
    <lineage>
        <taxon>Bacteria</taxon>
        <taxon>Pseudomonadati</taxon>
        <taxon>Bacteroidota</taxon>
        <taxon>Sphingobacteriia</taxon>
        <taxon>Sphingobacteriales</taxon>
        <taxon>Sphingobacteriaceae</taxon>
        <taxon>Mucilaginibacter</taxon>
    </lineage>
</organism>
<evidence type="ECO:0000313" key="2">
    <source>
        <dbReference type="Proteomes" id="UP000503278"/>
    </source>
</evidence>
<dbReference type="EMBL" id="CP051682">
    <property type="protein sequence ID" value="QJD96121.1"/>
    <property type="molecule type" value="Genomic_DNA"/>
</dbReference>
<name>A0A7L5DZA1_9SPHI</name>
<protein>
    <submittedName>
        <fullName evidence="1">Uncharacterized protein</fullName>
    </submittedName>
</protein>
<evidence type="ECO:0000313" key="1">
    <source>
        <dbReference type="EMBL" id="QJD96121.1"/>
    </source>
</evidence>
<dbReference type="AlphaFoldDB" id="A0A7L5DZA1"/>
<dbReference type="RefSeq" id="WP_169607236.1">
    <property type="nucleotide sequence ID" value="NZ_CP051682.1"/>
</dbReference>
<accession>A0A7L5DZA1</accession>
<sequence>MAKIILEQFEDNYVTKGEIHSGRLGPCIAVGVYHKSSKKAWMIHHPNMDVDRPLEDFLAKVSRGLKGIKTIQIYVTGCSIDGLDPTTDAKCRNARSYVEAVLKSKYQLEQITISWGEPRDTTELVIDTELDEVRKETSNGYLLLNRPKPLFCDTIYGSNRYSGDVDQAIPWQTDQSENWRNDAANAVEALLQS</sequence>
<reference evidence="1 2" key="1">
    <citation type="submission" date="2020-04" db="EMBL/GenBank/DDBJ databases">
        <title>Genome sequencing of novel species.</title>
        <authorList>
            <person name="Heo J."/>
            <person name="Kim S.-J."/>
            <person name="Kim J.-S."/>
            <person name="Hong S.-B."/>
            <person name="Kwon S.-W."/>
        </authorList>
    </citation>
    <scope>NUCLEOTIDE SEQUENCE [LARGE SCALE GENOMIC DNA]</scope>
    <source>
        <strain evidence="1 2">F39-2</strain>
    </source>
</reference>
<proteinExistence type="predicted"/>
<dbReference type="Proteomes" id="UP000503278">
    <property type="component" value="Chromosome"/>
</dbReference>
<dbReference type="KEGG" id="mrob:HH214_09655"/>
<gene>
    <name evidence="1" type="ORF">HH214_09655</name>
</gene>
<keyword evidence="2" id="KW-1185">Reference proteome</keyword>